<dbReference type="GO" id="GO:0005743">
    <property type="term" value="C:mitochondrial inner membrane"/>
    <property type="evidence" value="ECO:0007669"/>
    <property type="project" value="UniProtKB-SubCell"/>
</dbReference>
<evidence type="ECO:0000313" key="15">
    <source>
        <dbReference type="Proteomes" id="UP000033483"/>
    </source>
</evidence>
<keyword evidence="11" id="KW-0496">Mitochondrion</keyword>
<comment type="subcellular location">
    <subcellularLocation>
        <location evidence="2">Mitochondrion inner membrane</location>
        <topology evidence="2">Single-pass membrane protein</topology>
        <orientation evidence="2">Matrix side</orientation>
    </subcellularLocation>
</comment>
<keyword evidence="15" id="KW-1185">Reference proteome</keyword>
<dbReference type="InterPro" id="IPR017384">
    <property type="entry name" value="NADH_Ub_cplx-1_asu_su-1"/>
</dbReference>
<dbReference type="AlphaFoldDB" id="A0A0F4ZBW4"/>
<keyword evidence="10 13" id="KW-1133">Transmembrane helix</keyword>
<accession>A0A0F4ZBW4</accession>
<comment type="function">
    <text evidence="1">Accessory subunit of the mitochondrial membrane respiratory chain NADH dehydrogenase (Complex I), that is believed not to be involved in catalysis. Complex I functions in the transfer of electrons from NADH to the respiratory chain. The immediate electron acceptor for the enzyme is believed to be ubiquinone.</text>
</comment>
<evidence type="ECO:0000256" key="3">
    <source>
        <dbReference type="ARBA" id="ARBA00009960"/>
    </source>
</evidence>
<dbReference type="PANTHER" id="PTHR17098">
    <property type="entry name" value="NADH-UBIQUINONE OXIDOREDUCTASE MWFE SUBUNIT"/>
    <property type="match status" value="1"/>
</dbReference>
<proteinExistence type="inferred from homology"/>
<evidence type="ECO:0000256" key="10">
    <source>
        <dbReference type="ARBA" id="ARBA00022989"/>
    </source>
</evidence>
<feature type="transmembrane region" description="Helical" evidence="13">
    <location>
        <begin position="12"/>
        <end position="31"/>
    </location>
</feature>
<sequence>MPVPFEALLPYAIVTAMFGATGAGLGAVKYWQNGWKTPRWSLDEWDKHSKLDNFASVQNKIS</sequence>
<dbReference type="Proteomes" id="UP000033483">
    <property type="component" value="Unassembled WGS sequence"/>
</dbReference>
<evidence type="ECO:0000313" key="14">
    <source>
        <dbReference type="EMBL" id="KKA27765.1"/>
    </source>
</evidence>
<evidence type="ECO:0000256" key="9">
    <source>
        <dbReference type="ARBA" id="ARBA00022982"/>
    </source>
</evidence>
<evidence type="ECO:0000256" key="11">
    <source>
        <dbReference type="ARBA" id="ARBA00023128"/>
    </source>
</evidence>
<keyword evidence="9" id="KW-0249">Electron transport</keyword>
<keyword evidence="12 13" id="KW-0472">Membrane</keyword>
<reference evidence="14 15" key="1">
    <citation type="submission" date="2015-03" db="EMBL/GenBank/DDBJ databases">
        <authorList>
            <person name="Radwan O."/>
            <person name="Al-Naeli F.A."/>
            <person name="Rendon G.A."/>
            <person name="Fields C."/>
        </authorList>
    </citation>
    <scope>NUCLEOTIDE SEQUENCE [LARGE SCALE GENOMIC DNA]</scope>
    <source>
        <strain evidence="14">CR-DP1</strain>
    </source>
</reference>
<evidence type="ECO:0000256" key="8">
    <source>
        <dbReference type="ARBA" id="ARBA00022792"/>
    </source>
</evidence>
<dbReference type="PANTHER" id="PTHR17098:SF2">
    <property type="entry name" value="NADH DEHYDROGENASE [UBIQUINONE] 1 ALPHA SUBCOMPLEX SUBUNIT 1"/>
    <property type="match status" value="1"/>
</dbReference>
<evidence type="ECO:0000256" key="5">
    <source>
        <dbReference type="ARBA" id="ARBA00022448"/>
    </source>
</evidence>
<name>A0A0F4ZBW4_9PEZI</name>
<dbReference type="OrthoDB" id="1920692at2759"/>
<protein>
    <recommendedName>
        <fullName evidence="4">NADH dehydrogenase [ubiquinone] 1 alpha subcomplex subunit 1</fullName>
    </recommendedName>
</protein>
<evidence type="ECO:0000256" key="2">
    <source>
        <dbReference type="ARBA" id="ARBA00004298"/>
    </source>
</evidence>
<keyword evidence="5" id="KW-0813">Transport</keyword>
<evidence type="ECO:0000256" key="7">
    <source>
        <dbReference type="ARBA" id="ARBA00022692"/>
    </source>
</evidence>
<comment type="caution">
    <text evidence="14">The sequence shown here is derived from an EMBL/GenBank/DDBJ whole genome shotgun (WGS) entry which is preliminary data.</text>
</comment>
<gene>
    <name evidence="14" type="ORF">TD95_004449</name>
</gene>
<evidence type="ECO:0000256" key="12">
    <source>
        <dbReference type="ARBA" id="ARBA00023136"/>
    </source>
</evidence>
<keyword evidence="8" id="KW-0999">Mitochondrion inner membrane</keyword>
<keyword evidence="7 13" id="KW-0812">Transmembrane</keyword>
<evidence type="ECO:0000256" key="6">
    <source>
        <dbReference type="ARBA" id="ARBA00022660"/>
    </source>
</evidence>
<evidence type="ECO:0000256" key="4">
    <source>
        <dbReference type="ARBA" id="ARBA00016392"/>
    </source>
</evidence>
<dbReference type="EMBL" id="LAEV01001593">
    <property type="protein sequence ID" value="KKA27765.1"/>
    <property type="molecule type" value="Genomic_DNA"/>
</dbReference>
<dbReference type="Pfam" id="PF15879">
    <property type="entry name" value="MWFE"/>
    <property type="match status" value="1"/>
</dbReference>
<evidence type="ECO:0000256" key="1">
    <source>
        <dbReference type="ARBA" id="ARBA00003195"/>
    </source>
</evidence>
<keyword evidence="6" id="KW-0679">Respiratory chain</keyword>
<organism evidence="14 15">
    <name type="scientific">Thielaviopsis punctulata</name>
    <dbReference type="NCBI Taxonomy" id="72032"/>
    <lineage>
        <taxon>Eukaryota</taxon>
        <taxon>Fungi</taxon>
        <taxon>Dikarya</taxon>
        <taxon>Ascomycota</taxon>
        <taxon>Pezizomycotina</taxon>
        <taxon>Sordariomycetes</taxon>
        <taxon>Hypocreomycetidae</taxon>
        <taxon>Microascales</taxon>
        <taxon>Ceratocystidaceae</taxon>
        <taxon>Thielaviopsis</taxon>
    </lineage>
</organism>
<comment type="similarity">
    <text evidence="3">Belongs to the complex I NDUFA1 subunit family.</text>
</comment>
<evidence type="ECO:0000256" key="13">
    <source>
        <dbReference type="SAM" id="Phobius"/>
    </source>
</evidence>